<gene>
    <name evidence="1" type="ORF">HGT73_03580</name>
</gene>
<reference evidence="1 2" key="1">
    <citation type="submission" date="2020-04" db="EMBL/GenBank/DDBJ databases">
        <title>Genome sequencing of Rosenbergiella species.</title>
        <authorList>
            <person name="Alvarez-Perez S."/>
            <person name="Lievens B."/>
        </authorList>
    </citation>
    <scope>NUCLEOTIDE SEQUENCE [LARGE SCALE GENOMIC DNA]</scope>
    <source>
        <strain evidence="1 2">CdVSA20.1</strain>
    </source>
</reference>
<comment type="caution">
    <text evidence="1">The sequence shown here is derived from an EMBL/GenBank/DDBJ whole genome shotgun (WGS) entry which is preliminary data.</text>
</comment>
<evidence type="ECO:0000313" key="1">
    <source>
        <dbReference type="EMBL" id="MBT0726470.1"/>
    </source>
</evidence>
<sequence>MVRIGLQAGSGEEFIAVKVKGMPIGRYAAQIRQLLTEYGLEGISRYFAQPVFSSHADKAQWFYDTRFETLTPWQEASTAQKLSGLQQLIAMTDAIERLRLALPKQAKRSLSFIDQILKSLTLIPSIETIFLINQQPVLLYWGYYGTDQRTVDFRQCYDSLSETQAVPSPPVSVPQPSAQHRRCHKIALRNGLLAVILAATAWGFYHQSVFTIPHQDDSKEVAQIAKSDDMAVIMQNLTTITHNLPVQPAKYQAPAPQLAEVKAKKTKQALMIPTAARYQGSTSFLDGIWYAEVQENNHTTRFTFDFRHGKAKTILRSGSQHCVTQSHASFSSAGQLAIVTARSTCQGQLTLPATTILCEKSQPNTECQWKKNASSSLPMTLYREGT</sequence>
<name>A0ABS5T293_9GAMM</name>
<organism evidence="1 2">
    <name type="scientific">Rosenbergiella australiborealis</name>
    <dbReference type="NCBI Taxonomy" id="1544696"/>
    <lineage>
        <taxon>Bacteria</taxon>
        <taxon>Pseudomonadati</taxon>
        <taxon>Pseudomonadota</taxon>
        <taxon>Gammaproteobacteria</taxon>
        <taxon>Enterobacterales</taxon>
        <taxon>Erwiniaceae</taxon>
        <taxon>Rosenbergiella</taxon>
    </lineage>
</organism>
<evidence type="ECO:0008006" key="3">
    <source>
        <dbReference type="Google" id="ProtNLM"/>
    </source>
</evidence>
<dbReference type="Proteomes" id="UP000786875">
    <property type="component" value="Unassembled WGS sequence"/>
</dbReference>
<dbReference type="RefSeq" id="WP_214212293.1">
    <property type="nucleotide sequence ID" value="NZ_JABBFO010000002.1"/>
</dbReference>
<protein>
    <recommendedName>
        <fullName evidence="3">Pilin accessory protein (PilO)</fullName>
    </recommendedName>
</protein>
<accession>A0ABS5T293</accession>
<keyword evidence="2" id="KW-1185">Reference proteome</keyword>
<evidence type="ECO:0000313" key="2">
    <source>
        <dbReference type="Proteomes" id="UP000786875"/>
    </source>
</evidence>
<proteinExistence type="predicted"/>
<dbReference type="EMBL" id="JABBFO010000002">
    <property type="protein sequence ID" value="MBT0726470.1"/>
    <property type="molecule type" value="Genomic_DNA"/>
</dbReference>